<sequence>MQEYRNGNILEYIDRVGASYLQRTRWLLHVATALQYLHGADIIHGNVHVNNILISDDGGARLADAAIYTTIIRHFVPSDILWKIRFPDSLSCKSAEEILAEESRPTPTLYRDIFALAVTIWTVYKGKEPFQMYDQTPQTVQQVGSYGHRNLGAVEGMSDGLWRLLSIVMKQETAPENAPSLGDIISELRELVN</sequence>
<dbReference type="AlphaFoldDB" id="A0A9P5X992"/>
<gene>
    <name evidence="2" type="ORF">P691DRAFT_185694</name>
</gene>
<evidence type="ECO:0000259" key="1">
    <source>
        <dbReference type="PROSITE" id="PS50011"/>
    </source>
</evidence>
<name>A0A9P5X992_9AGAR</name>
<evidence type="ECO:0000313" key="3">
    <source>
        <dbReference type="Proteomes" id="UP000807342"/>
    </source>
</evidence>
<dbReference type="EMBL" id="MU151245">
    <property type="protein sequence ID" value="KAF9446445.1"/>
    <property type="molecule type" value="Genomic_DNA"/>
</dbReference>
<reference evidence="2" key="1">
    <citation type="submission" date="2020-11" db="EMBL/GenBank/DDBJ databases">
        <authorList>
            <consortium name="DOE Joint Genome Institute"/>
            <person name="Ahrendt S."/>
            <person name="Riley R."/>
            <person name="Andreopoulos W."/>
            <person name="Labutti K."/>
            <person name="Pangilinan J."/>
            <person name="Ruiz-Duenas F.J."/>
            <person name="Barrasa J.M."/>
            <person name="Sanchez-Garcia M."/>
            <person name="Camarero S."/>
            <person name="Miyauchi S."/>
            <person name="Serrano A."/>
            <person name="Linde D."/>
            <person name="Babiker R."/>
            <person name="Drula E."/>
            <person name="Ayuso-Fernandez I."/>
            <person name="Pacheco R."/>
            <person name="Padilla G."/>
            <person name="Ferreira P."/>
            <person name="Barriuso J."/>
            <person name="Kellner H."/>
            <person name="Castanera R."/>
            <person name="Alfaro M."/>
            <person name="Ramirez L."/>
            <person name="Pisabarro A.G."/>
            <person name="Kuo A."/>
            <person name="Tritt A."/>
            <person name="Lipzen A."/>
            <person name="He G."/>
            <person name="Yan M."/>
            <person name="Ng V."/>
            <person name="Cullen D."/>
            <person name="Martin F."/>
            <person name="Rosso M.-N."/>
            <person name="Henrissat B."/>
            <person name="Hibbett D."/>
            <person name="Martinez A.T."/>
            <person name="Grigoriev I.V."/>
        </authorList>
    </citation>
    <scope>NUCLEOTIDE SEQUENCE</scope>
    <source>
        <strain evidence="2">MF-IS2</strain>
    </source>
</reference>
<evidence type="ECO:0000313" key="2">
    <source>
        <dbReference type="EMBL" id="KAF9446445.1"/>
    </source>
</evidence>
<dbReference type="InterPro" id="IPR000719">
    <property type="entry name" value="Prot_kinase_dom"/>
</dbReference>
<dbReference type="InterPro" id="IPR051681">
    <property type="entry name" value="Ser/Thr_Kinases-Pseudokinases"/>
</dbReference>
<accession>A0A9P5X992</accession>
<keyword evidence="3" id="KW-1185">Reference proteome</keyword>
<dbReference type="GO" id="GO:0004674">
    <property type="term" value="F:protein serine/threonine kinase activity"/>
    <property type="evidence" value="ECO:0007669"/>
    <property type="project" value="TreeGrafter"/>
</dbReference>
<dbReference type="GO" id="GO:0005524">
    <property type="term" value="F:ATP binding"/>
    <property type="evidence" value="ECO:0007669"/>
    <property type="project" value="InterPro"/>
</dbReference>
<dbReference type="SUPFAM" id="SSF56112">
    <property type="entry name" value="Protein kinase-like (PK-like)"/>
    <property type="match status" value="1"/>
</dbReference>
<dbReference type="Gene3D" id="1.10.510.10">
    <property type="entry name" value="Transferase(Phosphotransferase) domain 1"/>
    <property type="match status" value="1"/>
</dbReference>
<organism evidence="2 3">
    <name type="scientific">Macrolepiota fuliginosa MF-IS2</name>
    <dbReference type="NCBI Taxonomy" id="1400762"/>
    <lineage>
        <taxon>Eukaryota</taxon>
        <taxon>Fungi</taxon>
        <taxon>Dikarya</taxon>
        <taxon>Basidiomycota</taxon>
        <taxon>Agaricomycotina</taxon>
        <taxon>Agaricomycetes</taxon>
        <taxon>Agaricomycetidae</taxon>
        <taxon>Agaricales</taxon>
        <taxon>Agaricineae</taxon>
        <taxon>Agaricaceae</taxon>
        <taxon>Macrolepiota</taxon>
    </lineage>
</organism>
<dbReference type="OrthoDB" id="5966500at2759"/>
<proteinExistence type="predicted"/>
<dbReference type="InterPro" id="IPR011009">
    <property type="entry name" value="Kinase-like_dom_sf"/>
</dbReference>
<dbReference type="Proteomes" id="UP000807342">
    <property type="component" value="Unassembled WGS sequence"/>
</dbReference>
<feature type="domain" description="Protein kinase" evidence="1">
    <location>
        <begin position="1"/>
        <end position="193"/>
    </location>
</feature>
<dbReference type="Pfam" id="PF07714">
    <property type="entry name" value="PK_Tyr_Ser-Thr"/>
    <property type="match status" value="1"/>
</dbReference>
<dbReference type="InterPro" id="IPR001245">
    <property type="entry name" value="Ser-Thr/Tyr_kinase_cat_dom"/>
</dbReference>
<dbReference type="PROSITE" id="PS50011">
    <property type="entry name" value="PROTEIN_KINASE_DOM"/>
    <property type="match status" value="1"/>
</dbReference>
<comment type="caution">
    <text evidence="2">The sequence shown here is derived from an EMBL/GenBank/DDBJ whole genome shotgun (WGS) entry which is preliminary data.</text>
</comment>
<dbReference type="PANTHER" id="PTHR44329:SF214">
    <property type="entry name" value="PROTEIN KINASE DOMAIN-CONTAINING PROTEIN"/>
    <property type="match status" value="1"/>
</dbReference>
<protein>
    <recommendedName>
        <fullName evidence="1">Protein kinase domain-containing protein</fullName>
    </recommendedName>
</protein>
<dbReference type="PANTHER" id="PTHR44329">
    <property type="entry name" value="SERINE/THREONINE-PROTEIN KINASE TNNI3K-RELATED"/>
    <property type="match status" value="1"/>
</dbReference>